<evidence type="ECO:0000256" key="8">
    <source>
        <dbReference type="ARBA" id="ARBA00023065"/>
    </source>
</evidence>
<keyword evidence="10 12" id="KW-0472">Membrane</keyword>
<dbReference type="InterPro" id="IPR001421">
    <property type="entry name" value="ATP8_metazoa"/>
</dbReference>
<evidence type="ECO:0000256" key="12">
    <source>
        <dbReference type="SAM" id="Phobius"/>
    </source>
</evidence>
<keyword evidence="7 12" id="KW-1133">Transmembrane helix</keyword>
<organism evidence="13">
    <name type="scientific">Ophiarachnella gorgonia</name>
    <dbReference type="NCBI Taxonomy" id="1365872"/>
    <lineage>
        <taxon>Eukaryota</taxon>
        <taxon>Metazoa</taxon>
        <taxon>Echinodermata</taxon>
        <taxon>Eleutherozoa</taxon>
        <taxon>Asterozoa</taxon>
        <taxon>Ophiuroidea</taxon>
        <taxon>Myophiuroidea</taxon>
        <taxon>Metophiurida</taxon>
        <taxon>Ophintegrida</taxon>
        <taxon>Amphilepidida</taxon>
        <taxon>Ophiurina</taxon>
        <taxon>Ophiodermatina</taxon>
        <taxon>Ophiodermatidae</taxon>
        <taxon>Ophiarachnella</taxon>
    </lineage>
</organism>
<dbReference type="Pfam" id="PF00895">
    <property type="entry name" value="ATP-synt_8"/>
    <property type="match status" value="1"/>
</dbReference>
<dbReference type="GeneID" id="44152919"/>
<evidence type="ECO:0000256" key="1">
    <source>
        <dbReference type="ARBA" id="ARBA00004304"/>
    </source>
</evidence>
<evidence type="ECO:0000256" key="7">
    <source>
        <dbReference type="ARBA" id="ARBA00022989"/>
    </source>
</evidence>
<dbReference type="AlphaFoldDB" id="A0A6C0FJS7"/>
<comment type="subcellular location">
    <subcellularLocation>
        <location evidence="1 11">Mitochondrion membrane</location>
        <topology evidence="1 11">Single-pass membrane protein</topology>
    </subcellularLocation>
</comment>
<evidence type="ECO:0000256" key="6">
    <source>
        <dbReference type="ARBA" id="ARBA00022781"/>
    </source>
</evidence>
<evidence type="ECO:0000256" key="9">
    <source>
        <dbReference type="ARBA" id="ARBA00023128"/>
    </source>
</evidence>
<accession>A0A6C0FJS7</accession>
<dbReference type="GO" id="GO:0015986">
    <property type="term" value="P:proton motive force-driven ATP synthesis"/>
    <property type="evidence" value="ECO:0007669"/>
    <property type="project" value="InterPro"/>
</dbReference>
<dbReference type="RefSeq" id="YP_009732643.1">
    <property type="nucleotide sequence ID" value="NC_046053.1"/>
</dbReference>
<geneLocation type="mitochondrion" evidence="13"/>
<sequence>MPQLEFNTWLIFLITNWITLNLFFLLLNNYNNQQNINNETNPSNTQNFINWNWN</sequence>
<evidence type="ECO:0000256" key="11">
    <source>
        <dbReference type="RuleBase" id="RU003661"/>
    </source>
</evidence>
<evidence type="ECO:0000256" key="2">
    <source>
        <dbReference type="ARBA" id="ARBA00008892"/>
    </source>
</evidence>
<proteinExistence type="inferred from homology"/>
<dbReference type="GO" id="GO:0015078">
    <property type="term" value="F:proton transmembrane transporter activity"/>
    <property type="evidence" value="ECO:0007669"/>
    <property type="project" value="InterPro"/>
</dbReference>
<evidence type="ECO:0000256" key="10">
    <source>
        <dbReference type="ARBA" id="ARBA00023136"/>
    </source>
</evidence>
<keyword evidence="3 11" id="KW-0813">Transport</keyword>
<evidence type="ECO:0000256" key="5">
    <source>
        <dbReference type="ARBA" id="ARBA00022692"/>
    </source>
</evidence>
<keyword evidence="6 11" id="KW-0375">Hydrogen ion transport</keyword>
<dbReference type="EMBL" id="MK343097">
    <property type="protein sequence ID" value="QHT54250.1"/>
    <property type="molecule type" value="Genomic_DNA"/>
</dbReference>
<comment type="similarity">
    <text evidence="2 11">Belongs to the ATPase protein 8 family.</text>
</comment>
<reference evidence="13" key="1">
    <citation type="journal article" date="2019" name="Mar. Biol. Res.">
        <title>Mitochondrial gene rearrangement and phylogenetic relationships in the Amphilepidida and Ophiacanthida (Echinodermata, Ophiuroidea).</title>
        <authorList>
            <person name="Lee T."/>
            <person name="Bae Y.J."/>
            <person name="Shin S."/>
        </authorList>
    </citation>
    <scope>NUCLEOTIDE SEQUENCE</scope>
</reference>
<gene>
    <name evidence="13" type="primary">ATP8</name>
</gene>
<dbReference type="GO" id="GO:0031966">
    <property type="term" value="C:mitochondrial membrane"/>
    <property type="evidence" value="ECO:0007669"/>
    <property type="project" value="UniProtKB-SubCell"/>
</dbReference>
<keyword evidence="4 11" id="KW-0138">CF(0)</keyword>
<evidence type="ECO:0000313" key="13">
    <source>
        <dbReference type="EMBL" id="QHT54250.1"/>
    </source>
</evidence>
<keyword evidence="9 11" id="KW-0496">Mitochondrion</keyword>
<protein>
    <recommendedName>
        <fullName evidence="11">ATP synthase complex subunit 8</fullName>
    </recommendedName>
</protein>
<keyword evidence="8 11" id="KW-0406">Ion transport</keyword>
<feature type="transmembrane region" description="Helical" evidence="12">
    <location>
        <begin position="6"/>
        <end position="27"/>
    </location>
</feature>
<evidence type="ECO:0000256" key="4">
    <source>
        <dbReference type="ARBA" id="ARBA00022547"/>
    </source>
</evidence>
<evidence type="ECO:0000256" key="3">
    <source>
        <dbReference type="ARBA" id="ARBA00022448"/>
    </source>
</evidence>
<dbReference type="GO" id="GO:0045259">
    <property type="term" value="C:proton-transporting ATP synthase complex"/>
    <property type="evidence" value="ECO:0007669"/>
    <property type="project" value="UniProtKB-KW"/>
</dbReference>
<dbReference type="CTD" id="4509"/>
<keyword evidence="5 11" id="KW-0812">Transmembrane</keyword>
<name>A0A6C0FJS7_9ECHI</name>